<evidence type="ECO:0000313" key="4">
    <source>
        <dbReference type="EMBL" id="KAF0983143.1"/>
    </source>
</evidence>
<dbReference type="EMBL" id="VFQX01000007">
    <property type="protein sequence ID" value="KAF0983143.1"/>
    <property type="molecule type" value="Genomic_DNA"/>
</dbReference>
<dbReference type="RefSeq" id="XP_044567856.1">
    <property type="nucleotide sequence ID" value="XM_044701496.1"/>
</dbReference>
<protein>
    <recommendedName>
        <fullName evidence="3">Endo-beta-1,2-glucanase SGL domain-containing protein</fullName>
    </recommendedName>
</protein>
<feature type="domain" description="Endo-beta-1,2-glucanase SGL" evidence="3">
    <location>
        <begin position="142"/>
        <end position="622"/>
    </location>
</feature>
<evidence type="ECO:0000256" key="1">
    <source>
        <dbReference type="SAM" id="MobiDB-lite"/>
    </source>
</evidence>
<comment type="caution">
    <text evidence="4">The sequence shown here is derived from an EMBL/GenBank/DDBJ whole genome shotgun (WGS) entry which is preliminary data.</text>
</comment>
<keyword evidence="5" id="KW-1185">Reference proteome</keyword>
<dbReference type="VEuPathDB" id="AmoebaDB:NfTy_017150"/>
<name>A0A6A5BYD7_NAEFO</name>
<keyword evidence="2" id="KW-0472">Membrane</keyword>
<keyword evidence="2" id="KW-1133">Transmembrane helix</keyword>
<dbReference type="AlphaFoldDB" id="A0A6A5BYD7"/>
<evidence type="ECO:0000256" key="2">
    <source>
        <dbReference type="SAM" id="Phobius"/>
    </source>
</evidence>
<dbReference type="CDD" id="cd24165">
    <property type="entry name" value="TfSGL-like"/>
    <property type="match status" value="1"/>
</dbReference>
<dbReference type="GeneID" id="68118336"/>
<dbReference type="VEuPathDB" id="AmoebaDB:NF0123910"/>
<dbReference type="OMA" id="ERVRTCN"/>
<feature type="region of interest" description="Disordered" evidence="1">
    <location>
        <begin position="1"/>
        <end position="29"/>
    </location>
</feature>
<proteinExistence type="predicted"/>
<sequence>MLKHHLFTCPSPLSPNHNNNNNNEWQLPLQHESPSSSLLTSIRVYGTGILVRMMIMIMVLAVMTSHNVMAQNYPCRFASDYSTRDFAKEERGSSSTKQVHHMMFKEYKLGDNQKIDSFLMNVSYWEGKFAVHGVGLNMFSALTYDGHQIDYDTSRLHEPLHAFSAPSKESLHLNMMALALNGHAIARNFFLSSMQHSSLVTPSDRTKSSASSTSSKLRMEISQQDIDTFILSTLKTKLKSYELFDNRYPGFGSLLPWFKVEDEGAELLWDWPNRIPSLDNGQLIWALIGLEQVLREKNIGIDLANTIEAKIKKISKTVIPLFYEGNGLVRCVTTIKDIYENPLNVSNYETEGFCYLDDPYEGELMDLFMDMMADWKMFGYPNNEREKIWIAKRPKLRAVKYRSKNFGDILVEEGYWYSAHEKWKYLVLPYLDIPVNRQVFLNGERARLINSVENGIPGLYASVTQPVKRGDYNPNYASACGIQQIASQYVEHTDIITPYGSFPVMLADRNIGLMWYLNMLQGTKMQGVHGSTESTNITGTAICPVVTWDSKITTLVSICGGISTFTSRYMKERGIYERFYNVIEIEWTRVFGNGPFPGSDISFDVLRPPLPIPQNMINFTQCARTPSKYV</sequence>
<dbReference type="InterPro" id="IPR058773">
    <property type="entry name" value="SGL_GH162"/>
</dbReference>
<reference evidence="4 5" key="1">
    <citation type="journal article" date="2019" name="Sci. Rep.">
        <title>Nanopore sequencing improves the draft genome of the human pathogenic amoeba Naegleria fowleri.</title>
        <authorList>
            <person name="Liechti N."/>
            <person name="Schurch N."/>
            <person name="Bruggmann R."/>
            <person name="Wittwer M."/>
        </authorList>
    </citation>
    <scope>NUCLEOTIDE SEQUENCE [LARGE SCALE GENOMIC DNA]</scope>
    <source>
        <strain evidence="4 5">ATCC 30894</strain>
    </source>
</reference>
<evidence type="ECO:0000259" key="3">
    <source>
        <dbReference type="Pfam" id="PF26157"/>
    </source>
</evidence>
<feature type="transmembrane region" description="Helical" evidence="2">
    <location>
        <begin position="42"/>
        <end position="63"/>
    </location>
</feature>
<dbReference type="VEuPathDB" id="AmoebaDB:FDP41_011121"/>
<organism evidence="4 5">
    <name type="scientific">Naegleria fowleri</name>
    <name type="common">Brain eating amoeba</name>
    <dbReference type="NCBI Taxonomy" id="5763"/>
    <lineage>
        <taxon>Eukaryota</taxon>
        <taxon>Discoba</taxon>
        <taxon>Heterolobosea</taxon>
        <taxon>Tetramitia</taxon>
        <taxon>Eutetramitia</taxon>
        <taxon>Vahlkampfiidae</taxon>
        <taxon>Naegleria</taxon>
    </lineage>
</organism>
<dbReference type="Proteomes" id="UP000444721">
    <property type="component" value="Unassembled WGS sequence"/>
</dbReference>
<evidence type="ECO:0000313" key="5">
    <source>
        <dbReference type="Proteomes" id="UP000444721"/>
    </source>
</evidence>
<keyword evidence="2" id="KW-0812">Transmembrane</keyword>
<dbReference type="OrthoDB" id="9981847at2759"/>
<dbReference type="Pfam" id="PF26157">
    <property type="entry name" value="SGL_GH162"/>
    <property type="match status" value="1"/>
</dbReference>
<gene>
    <name evidence="4" type="ORF">FDP41_011121</name>
</gene>
<accession>A0A6A5BYD7</accession>